<evidence type="ECO:0000313" key="2">
    <source>
        <dbReference type="EMBL" id="UZF89146.1"/>
    </source>
</evidence>
<evidence type="ECO:0000256" key="1">
    <source>
        <dbReference type="SAM" id="MobiDB-lite"/>
    </source>
</evidence>
<feature type="region of interest" description="Disordered" evidence="1">
    <location>
        <begin position="1"/>
        <end position="48"/>
    </location>
</feature>
<reference evidence="2" key="1">
    <citation type="submission" date="2022-08" db="EMBL/GenBank/DDBJ databases">
        <title>Complete Genome Sequences of 2 Bosea sp. soil isolates.</title>
        <authorList>
            <person name="Alvarez Arevalo M."/>
            <person name="Sterndorff E.B."/>
            <person name="Faurdal D."/>
            <person name="Joergensen T.S."/>
            <person name="Weber T."/>
        </authorList>
    </citation>
    <scope>NUCLEOTIDE SEQUENCE</scope>
    <source>
        <strain evidence="2">NBC_00436</strain>
    </source>
</reference>
<dbReference type="EMBL" id="CP102774">
    <property type="protein sequence ID" value="UZF89146.1"/>
    <property type="molecule type" value="Genomic_DNA"/>
</dbReference>
<feature type="compositionally biased region" description="Low complexity" evidence="1">
    <location>
        <begin position="25"/>
        <end position="43"/>
    </location>
</feature>
<sequence length="116" mass="12429">MSNPITNRPISLPFTTPVKPAAQNDSSTDTSSAAAATSTTSPSAEDEFLKIARMSPEERVQAAILAKLGMTEEQFNKLDSKAKADVMSKIRDEMLKQMQAKGEGQSKTGALADIRV</sequence>
<organism evidence="2">
    <name type="scientific">Bosea sp. NBC_00436</name>
    <dbReference type="NCBI Taxonomy" id="2969620"/>
    <lineage>
        <taxon>Bacteria</taxon>
        <taxon>Pseudomonadati</taxon>
        <taxon>Pseudomonadota</taxon>
        <taxon>Alphaproteobacteria</taxon>
        <taxon>Hyphomicrobiales</taxon>
        <taxon>Boseaceae</taxon>
        <taxon>Bosea</taxon>
    </lineage>
</organism>
<dbReference type="AlphaFoldDB" id="A0A9E8A060"/>
<name>A0A9E8A060_9HYPH</name>
<proteinExistence type="predicted"/>
<protein>
    <submittedName>
        <fullName evidence="2">Uncharacterized protein</fullName>
    </submittedName>
</protein>
<gene>
    <name evidence="2" type="ORF">NWE54_10320</name>
</gene>
<accession>A0A9E8A060</accession>
<feature type="region of interest" description="Disordered" evidence="1">
    <location>
        <begin position="97"/>
        <end position="116"/>
    </location>
</feature>